<evidence type="ECO:0000313" key="4">
    <source>
        <dbReference type="EMBL" id="KAG7370577.1"/>
    </source>
</evidence>
<dbReference type="AlphaFoldDB" id="A0A9K3LYE4"/>
<feature type="region of interest" description="Disordered" evidence="2">
    <location>
        <begin position="370"/>
        <end position="397"/>
    </location>
</feature>
<dbReference type="Proteomes" id="UP000693970">
    <property type="component" value="Unassembled WGS sequence"/>
</dbReference>
<keyword evidence="4" id="KW-0808">Transferase</keyword>
<keyword evidence="4" id="KW-0723">Serine/threonine-protein kinase</keyword>
<dbReference type="GO" id="GO:0004674">
    <property type="term" value="F:protein serine/threonine kinase activity"/>
    <property type="evidence" value="ECO:0007669"/>
    <property type="project" value="UniProtKB-KW"/>
</dbReference>
<reference evidence="4" key="1">
    <citation type="journal article" date="2021" name="Sci. Rep.">
        <title>Diploid genomic architecture of Nitzschia inconspicua, an elite biomass production diatom.</title>
        <authorList>
            <person name="Oliver A."/>
            <person name="Podell S."/>
            <person name="Pinowska A."/>
            <person name="Traller J.C."/>
            <person name="Smith S.R."/>
            <person name="McClure R."/>
            <person name="Beliaev A."/>
            <person name="Bohutskyi P."/>
            <person name="Hill E.A."/>
            <person name="Rabines A."/>
            <person name="Zheng H."/>
            <person name="Allen L.Z."/>
            <person name="Kuo A."/>
            <person name="Grigoriev I.V."/>
            <person name="Allen A.E."/>
            <person name="Hazlebeck D."/>
            <person name="Allen E.E."/>
        </authorList>
    </citation>
    <scope>NUCLEOTIDE SEQUENCE</scope>
    <source>
        <strain evidence="4">Hildebrandi</strain>
    </source>
</reference>
<dbReference type="PROSITE" id="PS50011">
    <property type="entry name" value="PROTEIN_KINASE_DOM"/>
    <property type="match status" value="1"/>
</dbReference>
<feature type="domain" description="Protein kinase" evidence="3">
    <location>
        <begin position="543"/>
        <end position="844"/>
    </location>
</feature>
<dbReference type="EMBL" id="JAGRRH010000004">
    <property type="protein sequence ID" value="KAG7370577.1"/>
    <property type="molecule type" value="Genomic_DNA"/>
</dbReference>
<dbReference type="InterPro" id="IPR000719">
    <property type="entry name" value="Prot_kinase_dom"/>
</dbReference>
<gene>
    <name evidence="4" type="ORF">IV203_019147</name>
</gene>
<dbReference type="PROSITE" id="PS00108">
    <property type="entry name" value="PROTEIN_KINASE_ST"/>
    <property type="match status" value="1"/>
</dbReference>
<evidence type="ECO:0000256" key="1">
    <source>
        <dbReference type="SAM" id="Coils"/>
    </source>
</evidence>
<feature type="compositionally biased region" description="Low complexity" evidence="2">
    <location>
        <begin position="505"/>
        <end position="521"/>
    </location>
</feature>
<keyword evidence="1" id="KW-0175">Coiled coil</keyword>
<keyword evidence="4" id="KW-0418">Kinase</keyword>
<feature type="coiled-coil region" evidence="1">
    <location>
        <begin position="159"/>
        <end position="343"/>
    </location>
</feature>
<name>A0A9K3LYE4_9STRA</name>
<dbReference type="OrthoDB" id="191792at2759"/>
<evidence type="ECO:0000256" key="2">
    <source>
        <dbReference type="SAM" id="MobiDB-lite"/>
    </source>
</evidence>
<sequence length="854" mass="94630">MSRSRQRPNRWNWKESTRSVSVTMFITVAVLSTIQICHGLVVPSTFGSTAARPVVIKPAMTTSYTSRKTCNRLFLANTLDDTRRNATASRDDDDDDDTNRNLEQVSVSTGRFLKKTRPVRFIMTPDDLNDEDDDDDDDEKAYDPLTRLERNQQELSLSLGKLKASLQQEQRKSQTLQERLEEAERIIAYQKEKLEQTTLAQQQELKALDQQLAQSLLEQQQQQQELLLKKAKQEAAKEQQQLLQRVQQLQANLDVATQDLQSTNKEIADLSRELHSAQSEINQLSSRLENAQSKERNYQSTLQKLQEKLDVARGKLGVKQETLSKTQRELAQAKAKLDLQEKLSGGNGSAPAAAAAATTPPPIFGAAFNLGGSGMASTPSKSTRPPPAPSARSTTPPVVPNPIANKVFVYPVINNWSINENSGEVTGIVQNHPDIDDGTRIVTSALANPKQASVNAVVVTKSGSKYKLGTPSKSQPKTNVVSTPPPQVEQKEEIKLPSFNFFGNSQGSSSASTSASKNAFNQPPPPKTRAQELQQRYPQLEFPLTGESISNGRGTKYLLAGKPKRKPSGRSEIIMAYKANAQLEPIGEAVAVKLSTHKDKLDREYNNYQRIQKGAVGGWGANTNGSAHAFVKCYDFLPVLEGSFKYAQHSALVLELGVEDLREYKARHGTMDDATIKAALSTAIKCVESLHKARLVYTDLKAENLITMEQMDSSANNDGILFKGVDLESAIPHRGHPLDYTPEASPPEFAVRYLEGEAYDFILEYSYDIWSFGMLAYELGTGKNFFSKKQPAQIMKHLGMGVFEPPKVEAVIDDGKLCDLINKCLHLDPKQRPTATQVTNHPYFKGESPRLFGW</sequence>
<proteinExistence type="predicted"/>
<organism evidence="4 5">
    <name type="scientific">Nitzschia inconspicua</name>
    <dbReference type="NCBI Taxonomy" id="303405"/>
    <lineage>
        <taxon>Eukaryota</taxon>
        <taxon>Sar</taxon>
        <taxon>Stramenopiles</taxon>
        <taxon>Ochrophyta</taxon>
        <taxon>Bacillariophyta</taxon>
        <taxon>Bacillariophyceae</taxon>
        <taxon>Bacillariophycidae</taxon>
        <taxon>Bacillariales</taxon>
        <taxon>Bacillariaceae</taxon>
        <taxon>Nitzschia</taxon>
    </lineage>
</organism>
<dbReference type="SMART" id="SM00220">
    <property type="entry name" value="S_TKc"/>
    <property type="match status" value="1"/>
</dbReference>
<feature type="region of interest" description="Disordered" evidence="2">
    <location>
        <begin position="505"/>
        <end position="532"/>
    </location>
</feature>
<keyword evidence="5" id="KW-1185">Reference proteome</keyword>
<feature type="compositionally biased region" description="Polar residues" evidence="2">
    <location>
        <begin position="471"/>
        <end position="482"/>
    </location>
</feature>
<evidence type="ECO:0000313" key="5">
    <source>
        <dbReference type="Proteomes" id="UP000693970"/>
    </source>
</evidence>
<dbReference type="PANTHER" id="PTHR24362">
    <property type="entry name" value="SERINE/THREONINE-PROTEIN KINASE NEK"/>
    <property type="match status" value="1"/>
</dbReference>
<dbReference type="Pfam" id="PF00069">
    <property type="entry name" value="Pkinase"/>
    <property type="match status" value="1"/>
</dbReference>
<comment type="caution">
    <text evidence="4">The sequence shown here is derived from an EMBL/GenBank/DDBJ whole genome shotgun (WGS) entry which is preliminary data.</text>
</comment>
<evidence type="ECO:0000259" key="3">
    <source>
        <dbReference type="PROSITE" id="PS50011"/>
    </source>
</evidence>
<dbReference type="GO" id="GO:0005524">
    <property type="term" value="F:ATP binding"/>
    <property type="evidence" value="ECO:0007669"/>
    <property type="project" value="InterPro"/>
</dbReference>
<accession>A0A9K3LYE4</accession>
<feature type="region of interest" description="Disordered" evidence="2">
    <location>
        <begin position="465"/>
        <end position="490"/>
    </location>
</feature>
<reference evidence="4" key="2">
    <citation type="submission" date="2021-04" db="EMBL/GenBank/DDBJ databases">
        <authorList>
            <person name="Podell S."/>
        </authorList>
    </citation>
    <scope>NUCLEOTIDE SEQUENCE</scope>
    <source>
        <strain evidence="4">Hildebrandi</strain>
    </source>
</reference>
<protein>
    <submittedName>
        <fullName evidence="4">Serine/threonine protein kinase</fullName>
    </submittedName>
</protein>
<dbReference type="PANTHER" id="PTHR24362:SF309">
    <property type="entry name" value="PROTEIN KINASE DOMAIN-CONTAINING PROTEIN"/>
    <property type="match status" value="1"/>
</dbReference>
<dbReference type="InterPro" id="IPR008271">
    <property type="entry name" value="Ser/Thr_kinase_AS"/>
</dbReference>